<name>A0ACC2PMK4_9HYME</name>
<reference evidence="1" key="1">
    <citation type="submission" date="2023-04" db="EMBL/GenBank/DDBJ databases">
        <title>A chromosome-level genome assembly of the parasitoid wasp Eretmocerus hayati.</title>
        <authorList>
            <person name="Zhong Y."/>
            <person name="Liu S."/>
            <person name="Liu Y."/>
        </authorList>
    </citation>
    <scope>NUCLEOTIDE SEQUENCE</scope>
    <source>
        <strain evidence="1">ZJU_SS_LIU_2023</strain>
    </source>
</reference>
<organism evidence="1 2">
    <name type="scientific">Eretmocerus hayati</name>
    <dbReference type="NCBI Taxonomy" id="131215"/>
    <lineage>
        <taxon>Eukaryota</taxon>
        <taxon>Metazoa</taxon>
        <taxon>Ecdysozoa</taxon>
        <taxon>Arthropoda</taxon>
        <taxon>Hexapoda</taxon>
        <taxon>Insecta</taxon>
        <taxon>Pterygota</taxon>
        <taxon>Neoptera</taxon>
        <taxon>Endopterygota</taxon>
        <taxon>Hymenoptera</taxon>
        <taxon>Apocrita</taxon>
        <taxon>Proctotrupomorpha</taxon>
        <taxon>Chalcidoidea</taxon>
        <taxon>Aphelinidae</taxon>
        <taxon>Aphelininae</taxon>
        <taxon>Eretmocerus</taxon>
    </lineage>
</organism>
<evidence type="ECO:0000313" key="1">
    <source>
        <dbReference type="EMBL" id="KAJ8684819.1"/>
    </source>
</evidence>
<sequence length="439" mass="49875">MPHELLINISRNSDGRKTLNCECSCAAGSPHCKHIIGALNYLLRNQKENIEVATCTDVKQKWGKLRKDVKSMYSYVPISQHCHGQQNDSSKIRQLITTEVKDFAHDLLLNNHPKSSLAMFLQGRKLPSEVVALSDDDSNNFLDAEECRTILSSPIFQELQKNTGLYIYTSGGVQKVKTFGSLSEVEKAWYAENIQLDLDGAVELCLKTRSQRGRFWKNNRRKRFTGTTSFKYITPFRYNGNKEVNWTGKILGHLNDDFSGNEYTAHGIRMEPKARACYAKLTGFPVKQVGSLVNPKIPWMLISLDGIVFGSHTIEIKCPNDGKTKPLHEFLASLSYIKQPTPGSFFLKNKHTYYCQVQLGMFVANLRMCHFIVYSSFEDKCQFFEVPYDPAAIDEYLRSLLHVYFRHMLKALAATDSVSDIDLDDDVPSRRALGDITNN</sequence>
<protein>
    <submittedName>
        <fullName evidence="1">Uncharacterized protein</fullName>
    </submittedName>
</protein>
<proteinExistence type="predicted"/>
<keyword evidence="2" id="KW-1185">Reference proteome</keyword>
<evidence type="ECO:0000313" key="2">
    <source>
        <dbReference type="Proteomes" id="UP001239111"/>
    </source>
</evidence>
<comment type="caution">
    <text evidence="1">The sequence shown here is derived from an EMBL/GenBank/DDBJ whole genome shotgun (WGS) entry which is preliminary data.</text>
</comment>
<dbReference type="EMBL" id="CM056741">
    <property type="protein sequence ID" value="KAJ8684819.1"/>
    <property type="molecule type" value="Genomic_DNA"/>
</dbReference>
<gene>
    <name evidence="1" type="ORF">QAD02_020612</name>
</gene>
<dbReference type="Proteomes" id="UP001239111">
    <property type="component" value="Chromosome 1"/>
</dbReference>
<accession>A0ACC2PMK4</accession>